<evidence type="ECO:0000256" key="9">
    <source>
        <dbReference type="SAM" id="Phobius"/>
    </source>
</evidence>
<evidence type="ECO:0000256" key="1">
    <source>
        <dbReference type="ARBA" id="ARBA00004167"/>
    </source>
</evidence>
<dbReference type="SMART" id="SM00219">
    <property type="entry name" value="TyrKc"/>
    <property type="match status" value="1"/>
</dbReference>
<dbReference type="PRINTS" id="PR00109">
    <property type="entry name" value="TYRKINASE"/>
</dbReference>
<dbReference type="GO" id="GO:0005524">
    <property type="term" value="F:ATP binding"/>
    <property type="evidence" value="ECO:0007669"/>
    <property type="project" value="UniProtKB-UniRule"/>
</dbReference>
<keyword evidence="9" id="KW-0472">Membrane</keyword>
<dbReference type="Gene3D" id="1.10.510.10">
    <property type="entry name" value="Transferase(Phosphotransferase) domain 1"/>
    <property type="match status" value="1"/>
</dbReference>
<dbReference type="InterPro" id="IPR000719">
    <property type="entry name" value="Prot_kinase_dom"/>
</dbReference>
<keyword evidence="4" id="KW-0418">Kinase</keyword>
<organism evidence="14">
    <name type="scientific">Thelazia callipaeda</name>
    <name type="common">Oriental eyeworm</name>
    <name type="synonym">Parasitic nematode</name>
    <dbReference type="NCBI Taxonomy" id="103827"/>
    <lineage>
        <taxon>Eukaryota</taxon>
        <taxon>Metazoa</taxon>
        <taxon>Ecdysozoa</taxon>
        <taxon>Nematoda</taxon>
        <taxon>Chromadorea</taxon>
        <taxon>Rhabditida</taxon>
        <taxon>Spirurina</taxon>
        <taxon>Spiruromorpha</taxon>
        <taxon>Thelazioidea</taxon>
        <taxon>Thelaziidae</taxon>
        <taxon>Thelazia</taxon>
    </lineage>
</organism>
<keyword evidence="2" id="KW-0808">Transferase</keyword>
<dbReference type="PROSITE" id="PS50011">
    <property type="entry name" value="PROTEIN_KINASE_DOM"/>
    <property type="match status" value="1"/>
</dbReference>
<dbReference type="Proteomes" id="UP000276776">
    <property type="component" value="Unassembled WGS sequence"/>
</dbReference>
<dbReference type="EMBL" id="UYYF01000029">
    <property type="protein sequence ID" value="VDM95388.1"/>
    <property type="molecule type" value="Genomic_DNA"/>
</dbReference>
<gene>
    <name evidence="12" type="ORF">TCLT_LOCUS423</name>
</gene>
<dbReference type="PANTHER" id="PTHR24416">
    <property type="entry name" value="TYROSINE-PROTEIN KINASE RECEPTOR"/>
    <property type="match status" value="1"/>
</dbReference>
<dbReference type="PANTHER" id="PTHR24416:SF564">
    <property type="entry name" value="MACROPHAGE-STIMULATING PROTEIN RECEPTOR"/>
    <property type="match status" value="1"/>
</dbReference>
<feature type="transmembrane region" description="Helical" evidence="9">
    <location>
        <begin position="658"/>
        <end position="679"/>
    </location>
</feature>
<keyword evidence="6" id="KW-0829">Tyrosine-protein kinase</keyword>
<evidence type="ECO:0000256" key="6">
    <source>
        <dbReference type="ARBA" id="ARBA00023137"/>
    </source>
</evidence>
<dbReference type="PROSITE" id="PS00109">
    <property type="entry name" value="PROTEIN_KINASE_TYR"/>
    <property type="match status" value="1"/>
</dbReference>
<dbReference type="InterPro" id="IPR017441">
    <property type="entry name" value="Protein_kinase_ATP_BS"/>
</dbReference>
<name>A0A0N5CK41_THECL</name>
<dbReference type="SUPFAM" id="SSF56112">
    <property type="entry name" value="Protein kinase-like (PK-like)"/>
    <property type="match status" value="1"/>
</dbReference>
<dbReference type="SUPFAM" id="SSF101912">
    <property type="entry name" value="Sema domain"/>
    <property type="match status" value="1"/>
</dbReference>
<feature type="binding site" evidence="8">
    <location>
        <position position="782"/>
    </location>
    <ligand>
        <name>ATP</name>
        <dbReference type="ChEBI" id="CHEBI:30616"/>
    </ligand>
</feature>
<keyword evidence="3 8" id="KW-0547">Nucleotide-binding</keyword>
<dbReference type="FunFam" id="1.10.510.10:FF:000554">
    <property type="entry name" value="Predicted protein"/>
    <property type="match status" value="1"/>
</dbReference>
<dbReference type="GO" id="GO:0004714">
    <property type="term" value="F:transmembrane receptor protein tyrosine kinase activity"/>
    <property type="evidence" value="ECO:0007669"/>
    <property type="project" value="UniProtKB-EC"/>
</dbReference>
<dbReference type="STRING" id="103827.A0A0N5CK41"/>
<dbReference type="AlphaFoldDB" id="A0A0N5CK41"/>
<dbReference type="GO" id="GO:0007169">
    <property type="term" value="P:cell surface receptor protein tyrosine kinase signaling pathway"/>
    <property type="evidence" value="ECO:0007669"/>
    <property type="project" value="TreeGrafter"/>
</dbReference>
<feature type="signal peptide" evidence="10">
    <location>
        <begin position="1"/>
        <end position="26"/>
    </location>
</feature>
<protein>
    <submittedName>
        <fullName evidence="14">Protein kinase domain-containing protein</fullName>
    </submittedName>
</protein>
<evidence type="ECO:0000313" key="14">
    <source>
        <dbReference type="WBParaSite" id="TCLT_0000042201-mRNA-1"/>
    </source>
</evidence>
<evidence type="ECO:0000256" key="4">
    <source>
        <dbReference type="ARBA" id="ARBA00022777"/>
    </source>
</evidence>
<dbReference type="InterPro" id="IPR015943">
    <property type="entry name" value="WD40/YVTN_repeat-like_dom_sf"/>
</dbReference>
<dbReference type="PROSITE" id="PS00107">
    <property type="entry name" value="PROTEIN_KINASE_ATP"/>
    <property type="match status" value="1"/>
</dbReference>
<evidence type="ECO:0000313" key="12">
    <source>
        <dbReference type="EMBL" id="VDM95388.1"/>
    </source>
</evidence>
<dbReference type="InterPro" id="IPR020635">
    <property type="entry name" value="Tyr_kinase_cat_dom"/>
</dbReference>
<evidence type="ECO:0000256" key="2">
    <source>
        <dbReference type="ARBA" id="ARBA00022679"/>
    </source>
</evidence>
<comment type="subcellular location">
    <subcellularLocation>
        <location evidence="1">Membrane</location>
        <topology evidence="1">Single-pass membrane protein</topology>
    </subcellularLocation>
</comment>
<dbReference type="OMA" id="SRDVSRC"/>
<dbReference type="InterPro" id="IPR008266">
    <property type="entry name" value="Tyr_kinase_AS"/>
</dbReference>
<comment type="catalytic activity">
    <reaction evidence="7">
        <text>L-tyrosyl-[protein] + ATP = O-phospho-L-tyrosyl-[protein] + ADP + H(+)</text>
        <dbReference type="Rhea" id="RHEA:10596"/>
        <dbReference type="Rhea" id="RHEA-COMP:10136"/>
        <dbReference type="Rhea" id="RHEA-COMP:20101"/>
        <dbReference type="ChEBI" id="CHEBI:15378"/>
        <dbReference type="ChEBI" id="CHEBI:30616"/>
        <dbReference type="ChEBI" id="CHEBI:46858"/>
        <dbReference type="ChEBI" id="CHEBI:61978"/>
        <dbReference type="ChEBI" id="CHEBI:456216"/>
        <dbReference type="EC" id="2.7.10.1"/>
    </reaction>
</comment>
<dbReference type="CDD" id="cd00192">
    <property type="entry name" value="PTKc"/>
    <property type="match status" value="1"/>
</dbReference>
<dbReference type="InterPro" id="IPR011009">
    <property type="entry name" value="Kinase-like_dom_sf"/>
</dbReference>
<reference evidence="12 13" key="2">
    <citation type="submission" date="2018-11" db="EMBL/GenBank/DDBJ databases">
        <authorList>
            <consortium name="Pathogen Informatics"/>
        </authorList>
    </citation>
    <scope>NUCLEOTIDE SEQUENCE [LARGE SCALE GENOMIC DNA]</scope>
</reference>
<keyword evidence="9" id="KW-0812">Transmembrane</keyword>
<keyword evidence="9" id="KW-1133">Transmembrane helix</keyword>
<feature type="domain" description="Protein kinase" evidence="11">
    <location>
        <begin position="749"/>
        <end position="1015"/>
    </location>
</feature>
<evidence type="ECO:0000256" key="3">
    <source>
        <dbReference type="ARBA" id="ARBA00022741"/>
    </source>
</evidence>
<feature type="chain" id="PRO_5043126186" evidence="10">
    <location>
        <begin position="27"/>
        <end position="1072"/>
    </location>
</feature>
<dbReference type="InterPro" id="IPR001245">
    <property type="entry name" value="Ser-Thr/Tyr_kinase_cat_dom"/>
</dbReference>
<dbReference type="OrthoDB" id="546826at2759"/>
<evidence type="ECO:0000256" key="5">
    <source>
        <dbReference type="ARBA" id="ARBA00022840"/>
    </source>
</evidence>
<evidence type="ECO:0000256" key="7">
    <source>
        <dbReference type="ARBA" id="ARBA00051243"/>
    </source>
</evidence>
<reference evidence="14" key="1">
    <citation type="submission" date="2017-02" db="UniProtKB">
        <authorList>
            <consortium name="WormBaseParasite"/>
        </authorList>
    </citation>
    <scope>IDENTIFICATION</scope>
</reference>
<dbReference type="InterPro" id="IPR050122">
    <property type="entry name" value="RTK"/>
</dbReference>
<dbReference type="Pfam" id="PF07714">
    <property type="entry name" value="PK_Tyr_Ser-Thr"/>
    <property type="match status" value="1"/>
</dbReference>
<dbReference type="InterPro" id="IPR036352">
    <property type="entry name" value="Semap_dom_sf"/>
</dbReference>
<sequence>MHIFWISFLVLQTLLLCNLFNGCALGSKICNASSIHLITSEKWNQPMRIRYPADGAVYGVTIHKQLLATVLDNTIIVWNISSIMTLKDFHCMQLPEPVQKKLLEFKFIDDEMLLYCDVTACRLCVLTSLNEPCIDYHLALNNKKVEKLMYAVAAKDSNENVIIRFSTQNTNKAAILKFQSHHFIGNFHKISSVQSAEDIHIIDRHKLATAFNRQGYTYFVGSARRPYEPYINAKMEETIVMSVIITRVCDGDHTHQLESRIDMALVCGNISSQTNVRTLAAEYNPQSDSLIVVFQALETDYNLACKYSMDHVNNAFDQIWMGCQNITYKSSTKECQKIQNEKELPAHCFIFSRRADAHAMRTCSRFGGRYSKEPLNNCDLELFPSSAYRYGWLEQFYGLKGQLIAIFPNFEEDILSVKHFHDDNALFIVHTGGYLQRISIQKNHTASSSLWALQLQRKQPIRHMHSFRYQITADFDRNRIYYVQDNELSYTELTCSYFYDTCDSLERLDWSDPLHCRWCAMKNGSGYAFSAEKGDDTCPFYVVDSLCTPFIEHVNIPSTLTNQTVFEVYGGRFDRLQDIEAKVCNQYCAVLVLGSTKLSCTVDMTNNAARDCNFHLNGKLGALGPFTVIFELPQKLHFHIANTVLANTANHYSKRSRAVAAICAVIVLASLIVLILHVTRRLYEHKRIRMKHYGKNRSSTEVDENHAAFVDSSLFRGLRRNDDQIKNFNPYENLFLEIDSKLKIPLKDLEFGDEIGKGNFGIVYRAVYRKASNGQLMDVACKTIDSHSDGVITGVSEFLREGLIMANLNHLNVARLVGISATDNSYPIIVTEFMAQGDLRHYIINPENKLTFGNLLDFGIQIARGMTYLHEKQFIHRDLAARNCMLDANLTVKIADFGLSRDVSRCGMYQTIHRDRGIPIRWMPIESLEKQLYTFKADIWAYGVVLWELATRGLVPYANLEFTDILRLLKIGHRLTKPKGCPDNLYYHVMRPCWTEDPQCRPTFCELTEMMEDVVRQLRRGISGGALLDSHYERVSVRSFATSPTVTNNLDSTSDPVITDLKAVPTTPNSAK</sequence>
<evidence type="ECO:0000259" key="11">
    <source>
        <dbReference type="PROSITE" id="PS50011"/>
    </source>
</evidence>
<accession>A0A0N5CK41</accession>
<dbReference type="GO" id="GO:0005886">
    <property type="term" value="C:plasma membrane"/>
    <property type="evidence" value="ECO:0007669"/>
    <property type="project" value="TreeGrafter"/>
</dbReference>
<proteinExistence type="predicted"/>
<dbReference type="Gene3D" id="2.130.10.10">
    <property type="entry name" value="YVTN repeat-like/Quinoprotein amine dehydrogenase"/>
    <property type="match status" value="1"/>
</dbReference>
<dbReference type="GO" id="GO:0043235">
    <property type="term" value="C:receptor complex"/>
    <property type="evidence" value="ECO:0007669"/>
    <property type="project" value="TreeGrafter"/>
</dbReference>
<dbReference type="WBParaSite" id="TCLT_0000042201-mRNA-1">
    <property type="protein sequence ID" value="TCLT_0000042201-mRNA-1"/>
    <property type="gene ID" value="TCLT_0000042201"/>
</dbReference>
<evidence type="ECO:0000313" key="13">
    <source>
        <dbReference type="Proteomes" id="UP000276776"/>
    </source>
</evidence>
<dbReference type="GO" id="GO:0007399">
    <property type="term" value="P:nervous system development"/>
    <property type="evidence" value="ECO:0007669"/>
    <property type="project" value="TreeGrafter"/>
</dbReference>
<dbReference type="GO" id="GO:0016477">
    <property type="term" value="P:cell migration"/>
    <property type="evidence" value="ECO:0007669"/>
    <property type="project" value="TreeGrafter"/>
</dbReference>
<evidence type="ECO:0000256" key="10">
    <source>
        <dbReference type="SAM" id="SignalP"/>
    </source>
</evidence>
<keyword evidence="5 8" id="KW-0067">ATP-binding</keyword>
<keyword evidence="13" id="KW-1185">Reference proteome</keyword>
<keyword evidence="10" id="KW-0732">Signal</keyword>
<evidence type="ECO:0000256" key="8">
    <source>
        <dbReference type="PROSITE-ProRule" id="PRU10141"/>
    </source>
</evidence>